<name>A0ABT3ZL05_9BURK</name>
<keyword evidence="2" id="KW-1185">Reference proteome</keyword>
<sequence>MKRREILGKAVSAATLRQIRTEQRHYEAVSRYATLDASVTETAAEIEAKDAMAKACLHPGRYSKAAYADVLARQAQALHALAALRLELECLVGRRADAGAEAANAGRARARAVKKSGRIEQIRRATALADQNAADRSEIEDLVEIKSYVQ</sequence>
<evidence type="ECO:0000313" key="1">
    <source>
        <dbReference type="EMBL" id="MCY0387218.1"/>
    </source>
</evidence>
<reference evidence="1" key="1">
    <citation type="submission" date="2022-11" db="EMBL/GenBank/DDBJ databases">
        <title>Robbsia betulipollinis sp. nov., isolated from pollen of birch (Betula pendula).</title>
        <authorList>
            <person name="Shi H."/>
            <person name="Ambika Manirajan B."/>
            <person name="Ratering S."/>
            <person name="Geissler-Plaum R."/>
            <person name="Schnell S."/>
        </authorList>
    </citation>
    <scope>NUCLEOTIDE SEQUENCE</scope>
    <source>
        <strain evidence="1">Bb-Pol-6</strain>
    </source>
</reference>
<gene>
    <name evidence="1" type="ORF">OVY01_08225</name>
</gene>
<protein>
    <submittedName>
        <fullName evidence="1">Uncharacterized protein</fullName>
    </submittedName>
</protein>
<organism evidence="1 2">
    <name type="scientific">Robbsia betulipollinis</name>
    <dbReference type="NCBI Taxonomy" id="2981849"/>
    <lineage>
        <taxon>Bacteria</taxon>
        <taxon>Pseudomonadati</taxon>
        <taxon>Pseudomonadota</taxon>
        <taxon>Betaproteobacteria</taxon>
        <taxon>Burkholderiales</taxon>
        <taxon>Burkholderiaceae</taxon>
        <taxon>Robbsia</taxon>
    </lineage>
</organism>
<accession>A0ABT3ZL05</accession>
<comment type="caution">
    <text evidence="1">The sequence shown here is derived from an EMBL/GenBank/DDBJ whole genome shotgun (WGS) entry which is preliminary data.</text>
</comment>
<dbReference type="EMBL" id="JAPMXC010000001">
    <property type="protein sequence ID" value="MCY0387218.1"/>
    <property type="molecule type" value="Genomic_DNA"/>
</dbReference>
<proteinExistence type="predicted"/>
<evidence type="ECO:0000313" key="2">
    <source>
        <dbReference type="Proteomes" id="UP001082899"/>
    </source>
</evidence>
<dbReference type="Proteomes" id="UP001082899">
    <property type="component" value="Unassembled WGS sequence"/>
</dbReference>
<dbReference type="RefSeq" id="WP_267846973.1">
    <property type="nucleotide sequence ID" value="NZ_JAPMXC010000001.1"/>
</dbReference>